<accession>A0AAJ1V843</accession>
<evidence type="ECO:0000313" key="1">
    <source>
        <dbReference type="EMBL" id="MDM1071495.1"/>
    </source>
</evidence>
<proteinExistence type="predicted"/>
<dbReference type="AlphaFoldDB" id="A0AAJ1V843"/>
<gene>
    <name evidence="1" type="ORF">HX001_03185</name>
</gene>
<reference evidence="1" key="2">
    <citation type="journal article" date="2022" name="Sci. Total Environ.">
        <title>Prevalence, transmission, and molecular epidemiology of tet(X)-positive bacteria among humans, animals, and environmental niches in China: An epidemiological, and genomic-based study.</title>
        <authorList>
            <person name="Dong N."/>
            <person name="Zeng Y."/>
            <person name="Cai C."/>
            <person name="Sun C."/>
            <person name="Lu J."/>
            <person name="Liu C."/>
            <person name="Zhou H."/>
            <person name="Sun Q."/>
            <person name="Shu L."/>
            <person name="Wang H."/>
            <person name="Wang Y."/>
            <person name="Wang S."/>
            <person name="Wu C."/>
            <person name="Chan E.W."/>
            <person name="Chen G."/>
            <person name="Shen Z."/>
            <person name="Chen S."/>
            <person name="Zhang R."/>
        </authorList>
    </citation>
    <scope>NUCLEOTIDE SEQUENCE</scope>
    <source>
        <strain evidence="1">R655-4</strain>
    </source>
</reference>
<sequence>MRDSKRIKPLLEKLEAVWRKNPDYRFGQLIMIITKTGVHNPALFTMEEEEFMKKIEELEKQLDANESK</sequence>
<reference evidence="1" key="1">
    <citation type="submission" date="2020-06" db="EMBL/GenBank/DDBJ databases">
        <authorList>
            <person name="Dong N."/>
        </authorList>
    </citation>
    <scope>NUCLEOTIDE SEQUENCE</scope>
    <source>
        <strain evidence="1">R655-4</strain>
    </source>
</reference>
<comment type="caution">
    <text evidence="1">The sequence shown here is derived from an EMBL/GenBank/DDBJ whole genome shotgun (WGS) entry which is preliminary data.</text>
</comment>
<organism evidence="1 2">
    <name type="scientific">Empedobacter brevis</name>
    <dbReference type="NCBI Taxonomy" id="247"/>
    <lineage>
        <taxon>Bacteria</taxon>
        <taxon>Pseudomonadati</taxon>
        <taxon>Bacteroidota</taxon>
        <taxon>Flavobacteriia</taxon>
        <taxon>Flavobacteriales</taxon>
        <taxon>Weeksellaceae</taxon>
        <taxon>Empedobacter</taxon>
    </lineage>
</organism>
<dbReference type="RefSeq" id="WP_286491881.1">
    <property type="nucleotide sequence ID" value="NZ_JACAGJ010000001.1"/>
</dbReference>
<protein>
    <submittedName>
        <fullName evidence="1">Uncharacterized protein</fullName>
    </submittedName>
</protein>
<evidence type="ECO:0000313" key="2">
    <source>
        <dbReference type="Proteomes" id="UP001170959"/>
    </source>
</evidence>
<dbReference type="Proteomes" id="UP001170959">
    <property type="component" value="Unassembled WGS sequence"/>
</dbReference>
<dbReference type="EMBL" id="JACAGJ010000001">
    <property type="protein sequence ID" value="MDM1071495.1"/>
    <property type="molecule type" value="Genomic_DNA"/>
</dbReference>
<name>A0AAJ1V843_9FLAO</name>